<keyword evidence="1" id="KW-1133">Transmembrane helix</keyword>
<dbReference type="AlphaFoldDB" id="A0A0H3CBF0"/>
<dbReference type="Proteomes" id="UP000001364">
    <property type="component" value="Chromosome"/>
</dbReference>
<dbReference type="HOGENOM" id="CLU_1955666_0_0_5"/>
<organism evidence="2 3">
    <name type="scientific">Caulobacter vibrioides (strain NA1000 / CB15N)</name>
    <name type="common">Caulobacter crescentus</name>
    <dbReference type="NCBI Taxonomy" id="565050"/>
    <lineage>
        <taxon>Bacteria</taxon>
        <taxon>Pseudomonadati</taxon>
        <taxon>Pseudomonadota</taxon>
        <taxon>Alphaproteobacteria</taxon>
        <taxon>Caulobacterales</taxon>
        <taxon>Caulobacteraceae</taxon>
        <taxon>Caulobacter</taxon>
    </lineage>
</organism>
<keyword evidence="1" id="KW-0812">Transmembrane</keyword>
<dbReference type="RefSeq" id="WP_010919967.1">
    <property type="nucleotide sequence ID" value="NC_011916.1"/>
</dbReference>
<feature type="transmembrane region" description="Helical" evidence="1">
    <location>
        <begin position="36"/>
        <end position="57"/>
    </location>
</feature>
<accession>A0A0H3CBF0</accession>
<dbReference type="EMBL" id="CP001340">
    <property type="protein sequence ID" value="ACL95656.1"/>
    <property type="molecule type" value="Genomic_DNA"/>
</dbReference>
<proteinExistence type="predicted"/>
<reference evidence="2 3" key="1">
    <citation type="journal article" date="2010" name="J. Bacteriol.">
        <title>The genetic basis of laboratory adaptation in Caulobacter crescentus.</title>
        <authorList>
            <person name="Marks M.E."/>
            <person name="Castro-Rojas C.M."/>
            <person name="Teiling C."/>
            <person name="Du L."/>
            <person name="Kapatral V."/>
            <person name="Walunas T.L."/>
            <person name="Crosson S."/>
        </authorList>
    </citation>
    <scope>NUCLEOTIDE SEQUENCE [LARGE SCALE GENOMIC DNA]</scope>
    <source>
        <strain evidence="3">NA1000 / CB15N</strain>
    </source>
</reference>
<feature type="transmembrane region" description="Helical" evidence="1">
    <location>
        <begin position="69"/>
        <end position="90"/>
    </location>
</feature>
<dbReference type="GeneID" id="7333442"/>
<dbReference type="RefSeq" id="YP_002517564.1">
    <property type="nucleotide sequence ID" value="NC_011916.1"/>
</dbReference>
<feature type="transmembrane region" description="Helical" evidence="1">
    <location>
        <begin position="7"/>
        <end position="30"/>
    </location>
</feature>
<evidence type="ECO:0000313" key="3">
    <source>
        <dbReference type="Proteomes" id="UP000001364"/>
    </source>
</evidence>
<name>A0A0H3CBF0_CAUVN</name>
<dbReference type="PATRIC" id="fig|565050.3.peg.2145"/>
<keyword evidence="1" id="KW-0472">Membrane</keyword>
<keyword evidence="3" id="KW-1185">Reference proteome</keyword>
<dbReference type="OrthoDB" id="7190962at2"/>
<evidence type="ECO:0000313" key="2">
    <source>
        <dbReference type="EMBL" id="ACL95656.1"/>
    </source>
</evidence>
<feature type="transmembrane region" description="Helical" evidence="1">
    <location>
        <begin position="102"/>
        <end position="121"/>
    </location>
</feature>
<dbReference type="KEGG" id="ccs:CCNA_02191"/>
<sequence length="128" mass="13588">MSKLDGLAFGGTGLAAWSAATLFYAAFGGGVLESTFWFYALNAFAAAAAVTFAFQAVARLTHTPRRRRLFPMLMFSTPGLVAGALVVSRYAEVMPTTDPVSVGRYGAFLVVLYVAVAASIFERAPHKA</sequence>
<gene>
    <name evidence="2" type="ordered locus">CCNA_02191</name>
</gene>
<evidence type="ECO:0000256" key="1">
    <source>
        <dbReference type="SAM" id="Phobius"/>
    </source>
</evidence>
<protein>
    <submittedName>
        <fullName evidence="2">Uncharacterized protein</fullName>
    </submittedName>
</protein>